<reference evidence="2" key="2">
    <citation type="submission" date="2020-05" db="UniProtKB">
        <authorList>
            <consortium name="EnsemblMetazoa"/>
        </authorList>
    </citation>
    <scope>IDENTIFICATION</scope>
    <source>
        <strain evidence="2">wikel</strain>
    </source>
</reference>
<dbReference type="HOGENOM" id="CLU_2624769_0_0_1"/>
<keyword evidence="3" id="KW-1185">Reference proteome</keyword>
<dbReference type="VEuPathDB" id="VectorBase:ISCI015202"/>
<dbReference type="AlphaFoldDB" id="B7QNY4"/>
<accession>B7QNY4</accession>
<dbReference type="EMBL" id="ABJB010980228">
    <property type="status" value="NOT_ANNOTATED_CDS"/>
    <property type="molecule type" value="Genomic_DNA"/>
</dbReference>
<evidence type="ECO:0000313" key="1">
    <source>
        <dbReference type="EMBL" id="EEC20556.1"/>
    </source>
</evidence>
<reference evidence="1 3" key="1">
    <citation type="submission" date="2008-03" db="EMBL/GenBank/DDBJ databases">
        <title>Annotation of Ixodes scapularis.</title>
        <authorList>
            <consortium name="Ixodes scapularis Genome Project Consortium"/>
            <person name="Caler E."/>
            <person name="Hannick L.I."/>
            <person name="Bidwell S."/>
            <person name="Joardar V."/>
            <person name="Thiagarajan M."/>
            <person name="Amedeo P."/>
            <person name="Galinsky K.J."/>
            <person name="Schobel S."/>
            <person name="Inman J."/>
            <person name="Hostetler J."/>
            <person name="Miller J."/>
            <person name="Hammond M."/>
            <person name="Megy K."/>
            <person name="Lawson D."/>
            <person name="Kodira C."/>
            <person name="Sutton G."/>
            <person name="Meyer J."/>
            <person name="Hill C.A."/>
            <person name="Birren B."/>
            <person name="Nene V."/>
            <person name="Collins F."/>
            <person name="Alarcon-Chaidez F."/>
            <person name="Wikel S."/>
            <person name="Strausberg R."/>
        </authorList>
    </citation>
    <scope>NUCLEOTIDE SEQUENCE [LARGE SCALE GENOMIC DNA]</scope>
    <source>
        <strain evidence="3">Wikel</strain>
        <strain evidence="1">Wikel colony</strain>
    </source>
</reference>
<dbReference type="Proteomes" id="UP000001555">
    <property type="component" value="Unassembled WGS sequence"/>
</dbReference>
<dbReference type="VEuPathDB" id="VectorBase:ISCW015202"/>
<protein>
    <submittedName>
        <fullName evidence="1 2">Uncharacterized protein</fullName>
    </submittedName>
</protein>
<sequence length="78" mass="8711">MYNRTGQVATKHPFPNCTLFSLNIETARLCTGIRHCVHKRTHTHFCTCRWEESLTTTTQSVPSLASLSQAVCSAQTAE</sequence>
<evidence type="ECO:0000313" key="2">
    <source>
        <dbReference type="EnsemblMetazoa" id="ISCW015202-PA"/>
    </source>
</evidence>
<name>B7QNY4_IXOSC</name>
<dbReference type="EnsemblMetazoa" id="ISCW015202-RA">
    <property type="protein sequence ID" value="ISCW015202-PA"/>
    <property type="gene ID" value="ISCW015202"/>
</dbReference>
<dbReference type="EMBL" id="DS980621">
    <property type="protein sequence ID" value="EEC20556.1"/>
    <property type="molecule type" value="Genomic_DNA"/>
</dbReference>
<proteinExistence type="predicted"/>
<organism>
    <name type="scientific">Ixodes scapularis</name>
    <name type="common">Black-legged tick</name>
    <name type="synonym">Deer tick</name>
    <dbReference type="NCBI Taxonomy" id="6945"/>
    <lineage>
        <taxon>Eukaryota</taxon>
        <taxon>Metazoa</taxon>
        <taxon>Ecdysozoa</taxon>
        <taxon>Arthropoda</taxon>
        <taxon>Chelicerata</taxon>
        <taxon>Arachnida</taxon>
        <taxon>Acari</taxon>
        <taxon>Parasitiformes</taxon>
        <taxon>Ixodida</taxon>
        <taxon>Ixodoidea</taxon>
        <taxon>Ixodidae</taxon>
        <taxon>Ixodinae</taxon>
        <taxon>Ixodes</taxon>
    </lineage>
</organism>
<dbReference type="InParanoid" id="B7QNY4"/>
<evidence type="ECO:0000313" key="3">
    <source>
        <dbReference type="Proteomes" id="UP000001555"/>
    </source>
</evidence>
<dbReference type="PaxDb" id="6945-B7QNY4"/>
<gene>
    <name evidence="1" type="ORF">IscW_ISCW015202</name>
</gene>